<dbReference type="InterPro" id="IPR001315">
    <property type="entry name" value="CARD"/>
</dbReference>
<name>A0A1X7U5V2_AMPQE</name>
<proteinExistence type="predicted"/>
<dbReference type="Pfam" id="PF05729">
    <property type="entry name" value="NACHT"/>
    <property type="match status" value="1"/>
</dbReference>
<dbReference type="SUPFAM" id="SSF52540">
    <property type="entry name" value="P-loop containing nucleoside triphosphate hydrolases"/>
    <property type="match status" value="1"/>
</dbReference>
<feature type="region of interest" description="Disordered" evidence="1">
    <location>
        <begin position="218"/>
        <end position="246"/>
    </location>
</feature>
<evidence type="ECO:0000256" key="1">
    <source>
        <dbReference type="SAM" id="MobiDB-lite"/>
    </source>
</evidence>
<dbReference type="InParanoid" id="A0A1X7U5V2"/>
<dbReference type="OrthoDB" id="120976at2759"/>
<feature type="domain" description="NACHT" evidence="3">
    <location>
        <begin position="446"/>
        <end position="566"/>
    </location>
</feature>
<dbReference type="GO" id="GO:0042981">
    <property type="term" value="P:regulation of apoptotic process"/>
    <property type="evidence" value="ECO:0007669"/>
    <property type="project" value="InterPro"/>
</dbReference>
<dbReference type="PROSITE" id="PS50209">
    <property type="entry name" value="CARD"/>
    <property type="match status" value="1"/>
</dbReference>
<dbReference type="eggNOG" id="ENOG502QTJW">
    <property type="taxonomic scope" value="Eukaryota"/>
</dbReference>
<evidence type="ECO:0000259" key="2">
    <source>
        <dbReference type="PROSITE" id="PS50209"/>
    </source>
</evidence>
<feature type="compositionally biased region" description="Low complexity" evidence="1">
    <location>
        <begin position="39"/>
        <end position="48"/>
    </location>
</feature>
<dbReference type="EnsemblMetazoa" id="Aqu2.1.22909_001">
    <property type="protein sequence ID" value="Aqu2.1.22909_001"/>
    <property type="gene ID" value="Aqu2.1.22909"/>
</dbReference>
<feature type="domain" description="CARD" evidence="2">
    <location>
        <begin position="243"/>
        <end position="308"/>
    </location>
</feature>
<dbReference type="AlphaFoldDB" id="A0A1X7U5V2"/>
<protein>
    <recommendedName>
        <fullName evidence="5">NACHT domain-containing protein</fullName>
    </recommendedName>
</protein>
<evidence type="ECO:0000259" key="3">
    <source>
        <dbReference type="PROSITE" id="PS50837"/>
    </source>
</evidence>
<evidence type="ECO:0000313" key="4">
    <source>
        <dbReference type="EnsemblMetazoa" id="Aqu2.1.22909_001"/>
    </source>
</evidence>
<reference evidence="4" key="1">
    <citation type="submission" date="2017-05" db="UniProtKB">
        <authorList>
            <consortium name="EnsemblMetazoa"/>
        </authorList>
    </citation>
    <scope>IDENTIFICATION</scope>
</reference>
<sequence length="853" mass="96408">MIDVSQWRASIGLWNYCQAASSRPANGPHSHSFKAAVDSKSGSTTSGEKTSKLPAALSLIVSLLLSLLRYMKLIFIPPTGIITVTVMIHCLQSLVLFIATIGSSSDLIYYLVLLLLLLLSGDVELNPGPMIDDQPSCPYFARYLEPLVDWEPFALCLPGGITQLDVDIIKTKGSSYLRMEALHKRWLQVNPTTSWRDVINALKQCKENELARTIEDKVTDPTAGRSTNDDMEVSTSDANPGPITGNPKDILRTHSDKLVHAISVNLYNVTDALYAKELIPQQTKEEAHVLGITNYEKSSKLMNVIEQQLESSLNPEQYLIDICHVLINQQHRTLTDIATSILHQLGQSIPDNVTSISSIPDHVQGYADNMRQHYKHQPIVATDWPPRIGKDFFGRLALVEKQDSTTQAESAWHLLRGQVDETVKLTENKEISVEDVLQPTDSSLSLRVVIDGPPGIGKTTLCRKLLNMWSNGPLVHQQYDLVLYCPLRNSKIATATTLADLFVRQRYEVPMVAEWFEKRNGEGLLIIFDGWDELSEQLRQSSLAASIICKEKLDQCSVIVTSRSYASSSLLKMDTLSRHVQVIGFSKEEISTVIIQTLQKDTKLAQELIDENTEQDIIIKSIAKYKFHFTTTQSSKDSQLAVKLINDLKVRNDVQSLCYVPLVCSMVILVYCKEGGNLPTTLTQLYENFILQTIRRHVKRHDINPHTCTLGSLSSLPSQLAKPLQEMCRLAYTNLANTRMTFSSHQLQSLSEAVKEDYLGLMTRFTEYDEEKYQFLHLSIQEFLAAWWIAKHEKKREEVFKDHFDDDHFRMCLRFVAGLTHLEHESYQHVRGNDCLDLRLVISPTSIRILKLE</sequence>
<accession>A0A1X7U5V2</accession>
<dbReference type="PANTHER" id="PTHR46844:SF1">
    <property type="entry name" value="SLR5058 PROTEIN"/>
    <property type="match status" value="1"/>
</dbReference>
<dbReference type="InterPro" id="IPR007111">
    <property type="entry name" value="NACHT_NTPase"/>
</dbReference>
<feature type="region of interest" description="Disordered" evidence="1">
    <location>
        <begin position="25"/>
        <end position="49"/>
    </location>
</feature>
<dbReference type="InterPro" id="IPR027417">
    <property type="entry name" value="P-loop_NTPase"/>
</dbReference>
<dbReference type="FunCoup" id="A0A1X7U5V2">
    <property type="interactions" value="63"/>
</dbReference>
<dbReference type="Gene3D" id="3.40.50.300">
    <property type="entry name" value="P-loop containing nucleotide triphosphate hydrolases"/>
    <property type="match status" value="1"/>
</dbReference>
<evidence type="ECO:0008006" key="5">
    <source>
        <dbReference type="Google" id="ProtNLM"/>
    </source>
</evidence>
<organism evidence="4">
    <name type="scientific">Amphimedon queenslandica</name>
    <name type="common">Sponge</name>
    <dbReference type="NCBI Taxonomy" id="400682"/>
    <lineage>
        <taxon>Eukaryota</taxon>
        <taxon>Metazoa</taxon>
        <taxon>Porifera</taxon>
        <taxon>Demospongiae</taxon>
        <taxon>Heteroscleromorpha</taxon>
        <taxon>Haplosclerida</taxon>
        <taxon>Niphatidae</taxon>
        <taxon>Amphimedon</taxon>
    </lineage>
</organism>
<dbReference type="PANTHER" id="PTHR46844">
    <property type="entry name" value="SLR5058 PROTEIN"/>
    <property type="match status" value="1"/>
</dbReference>
<dbReference type="PROSITE" id="PS50837">
    <property type="entry name" value="NACHT"/>
    <property type="match status" value="1"/>
</dbReference>